<keyword evidence="3" id="KW-1185">Reference proteome</keyword>
<keyword evidence="1" id="KW-0472">Membrane</keyword>
<evidence type="ECO:0000313" key="3">
    <source>
        <dbReference type="Proteomes" id="UP000286246"/>
    </source>
</evidence>
<keyword evidence="1" id="KW-0812">Transmembrane</keyword>
<sequence>MLDSYSVNLLSYVSATCSSLINILTGMFKSVWIFTRSASNAEGSH</sequence>
<evidence type="ECO:0000313" key="2">
    <source>
        <dbReference type="EMBL" id="RKE55997.1"/>
    </source>
</evidence>
<evidence type="ECO:0000256" key="1">
    <source>
        <dbReference type="SAM" id="Phobius"/>
    </source>
</evidence>
<organism evidence="2 3">
    <name type="scientific">Sphingobacterium detergens</name>
    <dbReference type="NCBI Taxonomy" id="1145106"/>
    <lineage>
        <taxon>Bacteria</taxon>
        <taxon>Pseudomonadati</taxon>
        <taxon>Bacteroidota</taxon>
        <taxon>Sphingobacteriia</taxon>
        <taxon>Sphingobacteriales</taxon>
        <taxon>Sphingobacteriaceae</taxon>
        <taxon>Sphingobacterium</taxon>
    </lineage>
</organism>
<gene>
    <name evidence="2" type="ORF">DFQ12_0846</name>
</gene>
<reference evidence="2 3" key="1">
    <citation type="submission" date="2018-09" db="EMBL/GenBank/DDBJ databases">
        <title>Genomic Encyclopedia of Type Strains, Phase III (KMG-III): the genomes of soil and plant-associated and newly described type strains.</title>
        <authorList>
            <person name="Whitman W."/>
        </authorList>
    </citation>
    <scope>NUCLEOTIDE SEQUENCE [LARGE SCALE GENOMIC DNA]</scope>
    <source>
        <strain evidence="2 3">CECT 7938</strain>
    </source>
</reference>
<keyword evidence="1" id="KW-1133">Transmembrane helix</keyword>
<protein>
    <submittedName>
        <fullName evidence="2">Uncharacterized protein</fullName>
    </submittedName>
</protein>
<feature type="transmembrane region" description="Helical" evidence="1">
    <location>
        <begin position="12"/>
        <end position="34"/>
    </location>
</feature>
<proteinExistence type="predicted"/>
<accession>A0A420BH42</accession>
<dbReference type="Proteomes" id="UP000286246">
    <property type="component" value="Unassembled WGS sequence"/>
</dbReference>
<dbReference type="AlphaFoldDB" id="A0A420BH42"/>
<name>A0A420BH42_SPHD1</name>
<comment type="caution">
    <text evidence="2">The sequence shown here is derived from an EMBL/GenBank/DDBJ whole genome shotgun (WGS) entry which is preliminary data.</text>
</comment>
<dbReference type="EMBL" id="RAPY01000001">
    <property type="protein sequence ID" value="RKE55997.1"/>
    <property type="molecule type" value="Genomic_DNA"/>
</dbReference>